<dbReference type="WBParaSite" id="jg3363">
    <property type="protein sequence ID" value="jg3363"/>
    <property type="gene ID" value="jg3363"/>
</dbReference>
<keyword evidence="1" id="KW-0732">Signal</keyword>
<keyword evidence="2" id="KW-1185">Reference proteome</keyword>
<evidence type="ECO:0000256" key="1">
    <source>
        <dbReference type="SAM" id="SignalP"/>
    </source>
</evidence>
<feature type="chain" id="PRO_5037595832" evidence="1">
    <location>
        <begin position="23"/>
        <end position="151"/>
    </location>
</feature>
<dbReference type="AlphaFoldDB" id="A0A915E853"/>
<evidence type="ECO:0000313" key="3">
    <source>
        <dbReference type="WBParaSite" id="jg3363"/>
    </source>
</evidence>
<sequence length="151" mass="16642">MNSFIAFVCLAILAFAMHVTNAVPLISSKYISNQLLSSNRALLSDNDDDGVTDEQKQCFLKVTPELANCVTSSSISDVNKPEDLCPILQASMQCWVDKVKDSCGETAVAVFQKLIDLTLDKPLEELPECKKLIQWVEDNGGKFLGEKVVEE</sequence>
<accession>A0A915E853</accession>
<proteinExistence type="predicted"/>
<evidence type="ECO:0000313" key="2">
    <source>
        <dbReference type="Proteomes" id="UP000887574"/>
    </source>
</evidence>
<organism evidence="2 3">
    <name type="scientific">Ditylenchus dipsaci</name>
    <dbReference type="NCBI Taxonomy" id="166011"/>
    <lineage>
        <taxon>Eukaryota</taxon>
        <taxon>Metazoa</taxon>
        <taxon>Ecdysozoa</taxon>
        <taxon>Nematoda</taxon>
        <taxon>Chromadorea</taxon>
        <taxon>Rhabditida</taxon>
        <taxon>Tylenchina</taxon>
        <taxon>Tylenchomorpha</taxon>
        <taxon>Sphaerularioidea</taxon>
        <taxon>Anguinidae</taxon>
        <taxon>Anguininae</taxon>
        <taxon>Ditylenchus</taxon>
    </lineage>
</organism>
<reference evidence="3" key="1">
    <citation type="submission" date="2022-11" db="UniProtKB">
        <authorList>
            <consortium name="WormBaseParasite"/>
        </authorList>
    </citation>
    <scope>IDENTIFICATION</scope>
</reference>
<feature type="signal peptide" evidence="1">
    <location>
        <begin position="1"/>
        <end position="22"/>
    </location>
</feature>
<name>A0A915E853_9BILA</name>
<protein>
    <submittedName>
        <fullName evidence="3">Uncharacterized protein</fullName>
    </submittedName>
</protein>
<dbReference type="Proteomes" id="UP000887574">
    <property type="component" value="Unplaced"/>
</dbReference>